<keyword evidence="10" id="KW-0243">Dynein</keyword>
<proteinExistence type="inferred from homology"/>
<dbReference type="GO" id="GO:0005813">
    <property type="term" value="C:centrosome"/>
    <property type="evidence" value="ECO:0007669"/>
    <property type="project" value="UniProtKB-SubCell"/>
</dbReference>
<sequence>MQLYYVANCALYYICAIINQLMQFVKYSQIATTIEEDNKIRYSSYLTSFMLDIWSLARQQYLEECQKRTVRQQDAINSYINFTGSDLQTSDTRLIICGSKNCGKTSMILRFLNRNEDAKPTIALEYTYGRRNRGKVKDVGHIWELGGGTNLYNLLQIPLSSNYIHQCSLIIVIDLTAPFDMWNTFYTLLDNARIIIDNEMQQSVKKSSDSYKVFTVDKKAAFKDHKDIEYIDPLPIPLILLGARYDKFQDFEPEQRKIICKFLRFMAHTNGATLAVHLQCMMQMFSNKMENLISKIRILISSVVFGTTASKTICTDHNKPLSVPRGADSLMDIGAPPFINSSLSLIGATNPRDLWHEAYLEHFPTKEKHKEREDNPAEDGQHREPEIDELIEQRTRELEQYIRHKKDRAALEGKTERIPRQNELFRNL</sequence>
<evidence type="ECO:0000256" key="3">
    <source>
        <dbReference type="ARBA" id="ARBA00004430"/>
    </source>
</evidence>
<dbReference type="SUPFAM" id="SSF52540">
    <property type="entry name" value="P-loop containing nucleoside triphosphate hydrolases"/>
    <property type="match status" value="1"/>
</dbReference>
<dbReference type="Pfam" id="PF05783">
    <property type="entry name" value="DLIC"/>
    <property type="match status" value="1"/>
</dbReference>
<dbReference type="GO" id="GO:0005868">
    <property type="term" value="C:cytoplasmic dynein complex"/>
    <property type="evidence" value="ECO:0007669"/>
    <property type="project" value="InterPro"/>
</dbReference>
<accession>A0A1I8EME7</accession>
<feature type="region of interest" description="Disordered" evidence="15">
    <location>
        <begin position="365"/>
        <end position="392"/>
    </location>
</feature>
<dbReference type="GO" id="GO:0035735">
    <property type="term" value="P:intraciliary transport involved in cilium assembly"/>
    <property type="evidence" value="ECO:0007669"/>
    <property type="project" value="InterPro"/>
</dbReference>
<dbReference type="GO" id="GO:0005874">
    <property type="term" value="C:microtubule"/>
    <property type="evidence" value="ECO:0007669"/>
    <property type="project" value="UniProtKB-KW"/>
</dbReference>
<dbReference type="GO" id="GO:0035721">
    <property type="term" value="P:intraciliary retrograde transport"/>
    <property type="evidence" value="ECO:0007669"/>
    <property type="project" value="InterPro"/>
</dbReference>
<dbReference type="PANTHER" id="PTHR13236">
    <property type="entry name" value="DYNEIN 2 LIGHT INTERMEDIATE CHAIN, ISOFORM 2"/>
    <property type="match status" value="1"/>
</dbReference>
<dbReference type="InterPro" id="IPR040045">
    <property type="entry name" value="DYNC2LI1"/>
</dbReference>
<dbReference type="AlphaFoldDB" id="A0A1I8EME7"/>
<evidence type="ECO:0000256" key="4">
    <source>
        <dbReference type="ARBA" id="ARBA00006831"/>
    </source>
</evidence>
<dbReference type="InterPro" id="IPR022780">
    <property type="entry name" value="Dynein_light_int_chain"/>
</dbReference>
<dbReference type="PANTHER" id="PTHR13236:SF0">
    <property type="entry name" value="CYTOPLASMIC DYNEIN 2 LIGHT INTERMEDIATE CHAIN 1"/>
    <property type="match status" value="1"/>
</dbReference>
<keyword evidence="12" id="KW-0505">Motor protein</keyword>
<name>A0A1I8EME7_WUCBA</name>
<dbReference type="STRING" id="6293.A0A1I8EME7"/>
<evidence type="ECO:0000256" key="12">
    <source>
        <dbReference type="ARBA" id="ARBA00023175"/>
    </source>
</evidence>
<keyword evidence="14" id="KW-0966">Cell projection</keyword>
<keyword evidence="9" id="KW-0970">Cilium biogenesis/degradation</keyword>
<organism evidence="16">
    <name type="scientific">Wuchereria bancrofti</name>
    <dbReference type="NCBI Taxonomy" id="6293"/>
    <lineage>
        <taxon>Eukaryota</taxon>
        <taxon>Metazoa</taxon>
        <taxon>Ecdysozoa</taxon>
        <taxon>Nematoda</taxon>
        <taxon>Chromadorea</taxon>
        <taxon>Rhabditida</taxon>
        <taxon>Spirurina</taxon>
        <taxon>Spiruromorpha</taxon>
        <taxon>Filarioidea</taxon>
        <taxon>Onchocercidae</taxon>
        <taxon>Wuchereria</taxon>
    </lineage>
</organism>
<evidence type="ECO:0000256" key="8">
    <source>
        <dbReference type="ARBA" id="ARBA00022701"/>
    </source>
</evidence>
<evidence type="ECO:0000256" key="15">
    <source>
        <dbReference type="SAM" id="MobiDB-lite"/>
    </source>
</evidence>
<keyword evidence="13" id="KW-0206">Cytoskeleton</keyword>
<evidence type="ECO:0000256" key="11">
    <source>
        <dbReference type="ARBA" id="ARBA00023069"/>
    </source>
</evidence>
<evidence type="ECO:0000256" key="14">
    <source>
        <dbReference type="ARBA" id="ARBA00023273"/>
    </source>
</evidence>
<keyword evidence="11" id="KW-0969">Cilium</keyword>
<dbReference type="GO" id="GO:0036064">
    <property type="term" value="C:ciliary basal body"/>
    <property type="evidence" value="ECO:0007669"/>
    <property type="project" value="TreeGrafter"/>
</dbReference>
<evidence type="ECO:0000256" key="2">
    <source>
        <dbReference type="ARBA" id="ARBA00004300"/>
    </source>
</evidence>
<evidence type="ECO:0000313" key="16">
    <source>
        <dbReference type="WBParaSite" id="maker-PairedContig_32-snap-gene-0.4-mRNA-1"/>
    </source>
</evidence>
<comment type="similarity">
    <text evidence="4">Belongs to the dynein light intermediate chain family.</text>
</comment>
<evidence type="ECO:0000256" key="6">
    <source>
        <dbReference type="ARBA" id="ARBA00022473"/>
    </source>
</evidence>
<comment type="subcellular location">
    <subcellularLocation>
        <location evidence="3">Cytoplasm</location>
        <location evidence="3">Cytoskeleton</location>
        <location evidence="3">Cilium axoneme</location>
    </subcellularLocation>
    <subcellularLocation>
        <location evidence="1">Cytoplasm</location>
        <location evidence="1">Cytoskeleton</location>
        <location evidence="1">Cilium basal body</location>
    </subcellularLocation>
    <subcellularLocation>
        <location evidence="2">Cytoplasm</location>
        <location evidence="2">Cytoskeleton</location>
        <location evidence="2">Microtubule organizing center</location>
        <location evidence="2">Centrosome</location>
    </subcellularLocation>
</comment>
<evidence type="ECO:0000256" key="10">
    <source>
        <dbReference type="ARBA" id="ARBA00023017"/>
    </source>
</evidence>
<keyword evidence="7" id="KW-0963">Cytoplasm</keyword>
<keyword evidence="6" id="KW-0217">Developmental protein</keyword>
<dbReference type="GO" id="GO:0005930">
    <property type="term" value="C:axoneme"/>
    <property type="evidence" value="ECO:0007669"/>
    <property type="project" value="UniProtKB-SubCell"/>
</dbReference>
<evidence type="ECO:0000256" key="5">
    <source>
        <dbReference type="ARBA" id="ARBA00018863"/>
    </source>
</evidence>
<keyword evidence="8" id="KW-0493">Microtubule</keyword>
<reference evidence="16" key="1">
    <citation type="submission" date="2016-11" db="UniProtKB">
        <authorList>
            <consortium name="WormBaseParasite"/>
        </authorList>
    </citation>
    <scope>IDENTIFICATION</scope>
    <source>
        <strain evidence="16">pt0022</strain>
    </source>
</reference>
<dbReference type="WBParaSite" id="maker-PairedContig_32-snap-gene-0.4-mRNA-1">
    <property type="protein sequence ID" value="maker-PairedContig_32-snap-gene-0.4-mRNA-1"/>
    <property type="gene ID" value="maker-PairedContig_32-snap-gene-0.4"/>
</dbReference>
<evidence type="ECO:0000256" key="13">
    <source>
        <dbReference type="ARBA" id="ARBA00023212"/>
    </source>
</evidence>
<evidence type="ECO:0000256" key="1">
    <source>
        <dbReference type="ARBA" id="ARBA00004120"/>
    </source>
</evidence>
<evidence type="ECO:0000256" key="7">
    <source>
        <dbReference type="ARBA" id="ARBA00022490"/>
    </source>
</evidence>
<dbReference type="InterPro" id="IPR027417">
    <property type="entry name" value="P-loop_NTPase"/>
</dbReference>
<dbReference type="GO" id="GO:0045504">
    <property type="term" value="F:dynein heavy chain binding"/>
    <property type="evidence" value="ECO:0007669"/>
    <property type="project" value="TreeGrafter"/>
</dbReference>
<dbReference type="Gene3D" id="3.40.50.300">
    <property type="entry name" value="P-loop containing nucleotide triphosphate hydrolases"/>
    <property type="match status" value="1"/>
</dbReference>
<evidence type="ECO:0000256" key="9">
    <source>
        <dbReference type="ARBA" id="ARBA00022794"/>
    </source>
</evidence>
<protein>
    <recommendedName>
        <fullName evidence="5">Cytoplasmic dynein 2 light intermediate chain 1</fullName>
    </recommendedName>
</protein>